<gene>
    <name evidence="8" type="ordered locus">Glov_3526</name>
</gene>
<keyword evidence="8" id="KW-0808">Transferase</keyword>
<dbReference type="InterPro" id="IPR036097">
    <property type="entry name" value="HisK_dim/P_sf"/>
</dbReference>
<dbReference type="CDD" id="cd13704">
    <property type="entry name" value="PBP2_HisK"/>
    <property type="match status" value="1"/>
</dbReference>
<dbReference type="HOGENOM" id="CLU_000445_114_69_7"/>
<dbReference type="SUPFAM" id="SSF47384">
    <property type="entry name" value="Homodimeric domain of signal transducing histidine kinase"/>
    <property type="match status" value="1"/>
</dbReference>
<dbReference type="EC" id="2.7.13.3" evidence="2"/>
<evidence type="ECO:0000256" key="1">
    <source>
        <dbReference type="ARBA" id="ARBA00000085"/>
    </source>
</evidence>
<evidence type="ECO:0000313" key="8">
    <source>
        <dbReference type="EMBL" id="ACD97229.1"/>
    </source>
</evidence>
<protein>
    <recommendedName>
        <fullName evidence="2">histidine kinase</fullName>
        <ecNumber evidence="2">2.7.13.3</ecNumber>
    </recommendedName>
</protein>
<dbReference type="Gene3D" id="1.10.287.130">
    <property type="match status" value="1"/>
</dbReference>
<dbReference type="SUPFAM" id="SSF53850">
    <property type="entry name" value="Periplasmic binding protein-like II"/>
    <property type="match status" value="1"/>
</dbReference>
<comment type="catalytic activity">
    <reaction evidence="1">
        <text>ATP + protein L-histidine = ADP + protein N-phospho-L-histidine.</text>
        <dbReference type="EC" id="2.7.13.3"/>
    </reaction>
</comment>
<dbReference type="Pfam" id="PF00497">
    <property type="entry name" value="SBP_bac_3"/>
    <property type="match status" value="1"/>
</dbReference>
<dbReference type="InterPro" id="IPR003661">
    <property type="entry name" value="HisK_dim/P_dom"/>
</dbReference>
<evidence type="ECO:0000256" key="5">
    <source>
        <dbReference type="SAM" id="Phobius"/>
    </source>
</evidence>
<evidence type="ECO:0000313" key="9">
    <source>
        <dbReference type="Proteomes" id="UP000002420"/>
    </source>
</evidence>
<dbReference type="InterPro" id="IPR004358">
    <property type="entry name" value="Sig_transdc_His_kin-like_C"/>
</dbReference>
<dbReference type="eggNOG" id="COG4191">
    <property type="taxonomic scope" value="Bacteria"/>
</dbReference>
<proteinExistence type="predicted"/>
<dbReference type="InterPro" id="IPR005467">
    <property type="entry name" value="His_kinase_dom"/>
</dbReference>
<dbReference type="STRING" id="398767.Glov_3526"/>
<feature type="domain" description="Histidine kinase" evidence="7">
    <location>
        <begin position="327"/>
        <end position="565"/>
    </location>
</feature>
<evidence type="ECO:0000256" key="6">
    <source>
        <dbReference type="SAM" id="SignalP"/>
    </source>
</evidence>
<keyword evidence="6" id="KW-0732">Signal</keyword>
<dbReference type="SMART" id="SM00387">
    <property type="entry name" value="HATPase_c"/>
    <property type="match status" value="1"/>
</dbReference>
<evidence type="ECO:0000259" key="7">
    <source>
        <dbReference type="PROSITE" id="PS50109"/>
    </source>
</evidence>
<accession>B3E2W9</accession>
<sequence>MLRPATLCIALFFCLLLPFSALARPIIVGGDRDYPPYEFLDPNGKPAGYNVELTRAIAEVMGLQVEFRLGGWSEQLRDLKEGRIDLLQGISWSEQRAAQIDFIPPHTVVNHAIFARRESPVVSSLAELKGKKVTLHRDGIMHEQLSRLGYGPDLVPTSTPADALRLLAAGGCDYAVVAIVPGMYIIREYKLTNLVPVARSIAAQKYGHAVRKGNGELQAKLTEGLAILKKTGQYDEIHTRWLGVLEPEGLAIAKAIRLAALVVVPLLLVLGGMAFWSRSLHQQVALRTADLTREIAERTTAEQELRRNQQQLVQADKMAALGVLVSGVAHEINNPNGLILLNMPILKDVCADALELLEQHCPDQDQIRLGGLPYRRIRQELPQMLDEMQDGARRIKRIVEDLKDFARQDDAALMEPLNLNHVVQAAVRLVERSLRTATNRFEAEYAEPLPLVQGNSQRIEQILVNLLLNACQALTDQNRGIFLRTFIDHATNSVGVSVRDEGCGIAPEHLDRLTDPFFTTKRESGGTGLGLSVSAGIVKEHGGSLQFSSPPGQGTTVTLLLPIHTEAPHHVWNPVSRLWYPAGG</sequence>
<feature type="chain" id="PRO_5002786090" description="histidine kinase" evidence="6">
    <location>
        <begin position="24"/>
        <end position="584"/>
    </location>
</feature>
<dbReference type="PROSITE" id="PS50109">
    <property type="entry name" value="HIS_KIN"/>
    <property type="match status" value="1"/>
</dbReference>
<reference evidence="8 9" key="1">
    <citation type="submission" date="2008-05" db="EMBL/GenBank/DDBJ databases">
        <title>Complete sequence of chromosome of Geobacter lovleyi SZ.</title>
        <authorList>
            <consortium name="US DOE Joint Genome Institute"/>
            <person name="Lucas S."/>
            <person name="Copeland A."/>
            <person name="Lapidus A."/>
            <person name="Glavina del Rio T."/>
            <person name="Dalin E."/>
            <person name="Tice H."/>
            <person name="Bruce D."/>
            <person name="Goodwin L."/>
            <person name="Pitluck S."/>
            <person name="Chertkov O."/>
            <person name="Meincke L."/>
            <person name="Brettin T."/>
            <person name="Detter J.C."/>
            <person name="Han C."/>
            <person name="Tapia R."/>
            <person name="Kuske C.R."/>
            <person name="Schmutz J."/>
            <person name="Larimer F."/>
            <person name="Land M."/>
            <person name="Hauser L."/>
            <person name="Kyrpides N."/>
            <person name="Mikhailova N."/>
            <person name="Sung Y."/>
            <person name="Fletcher K.E."/>
            <person name="Ritalahti K.M."/>
            <person name="Loeffler F.E."/>
            <person name="Richardson P."/>
        </authorList>
    </citation>
    <scope>NUCLEOTIDE SEQUENCE [LARGE SCALE GENOMIC DNA]</scope>
    <source>
        <strain evidence="9">ATCC BAA-1151 / DSM 17278 / SZ</strain>
    </source>
</reference>
<keyword evidence="4" id="KW-0175">Coiled coil</keyword>
<dbReference type="AlphaFoldDB" id="B3E2W9"/>
<dbReference type="InterPro" id="IPR003594">
    <property type="entry name" value="HATPase_dom"/>
</dbReference>
<dbReference type="Gene3D" id="3.40.190.10">
    <property type="entry name" value="Periplasmic binding protein-like II"/>
    <property type="match status" value="2"/>
</dbReference>
<keyword evidence="9" id="KW-1185">Reference proteome</keyword>
<dbReference type="InterPro" id="IPR036890">
    <property type="entry name" value="HATPase_C_sf"/>
</dbReference>
<keyword evidence="5" id="KW-0472">Membrane</keyword>
<name>B3E2W9_TRIL1</name>
<evidence type="ECO:0000256" key="2">
    <source>
        <dbReference type="ARBA" id="ARBA00012438"/>
    </source>
</evidence>
<dbReference type="PANTHER" id="PTHR43065">
    <property type="entry name" value="SENSOR HISTIDINE KINASE"/>
    <property type="match status" value="1"/>
</dbReference>
<dbReference type="KEGG" id="glo:Glov_3526"/>
<feature type="transmembrane region" description="Helical" evidence="5">
    <location>
        <begin position="255"/>
        <end position="277"/>
    </location>
</feature>
<dbReference type="EMBL" id="CP001089">
    <property type="protein sequence ID" value="ACD97229.1"/>
    <property type="molecule type" value="Genomic_DNA"/>
</dbReference>
<keyword evidence="3" id="KW-0597">Phosphoprotein</keyword>
<dbReference type="Gene3D" id="3.30.565.10">
    <property type="entry name" value="Histidine kinase-like ATPase, C-terminal domain"/>
    <property type="match status" value="1"/>
</dbReference>
<dbReference type="eggNOG" id="COG0834">
    <property type="taxonomic scope" value="Bacteria"/>
</dbReference>
<dbReference type="Pfam" id="PF02518">
    <property type="entry name" value="HATPase_c"/>
    <property type="match status" value="1"/>
</dbReference>
<dbReference type="Proteomes" id="UP000002420">
    <property type="component" value="Chromosome"/>
</dbReference>
<keyword evidence="5" id="KW-1133">Transmembrane helix</keyword>
<dbReference type="RefSeq" id="WP_012471547.1">
    <property type="nucleotide sequence ID" value="NC_010814.1"/>
</dbReference>
<dbReference type="CDD" id="cd00082">
    <property type="entry name" value="HisKA"/>
    <property type="match status" value="1"/>
</dbReference>
<keyword evidence="8" id="KW-0418">Kinase</keyword>
<dbReference type="PANTHER" id="PTHR43065:SF42">
    <property type="entry name" value="TWO-COMPONENT SENSOR PPRA"/>
    <property type="match status" value="1"/>
</dbReference>
<organism evidence="8 9">
    <name type="scientific">Trichlorobacter lovleyi (strain ATCC BAA-1151 / DSM 17278 / SZ)</name>
    <name type="common">Geobacter lovleyi</name>
    <dbReference type="NCBI Taxonomy" id="398767"/>
    <lineage>
        <taxon>Bacteria</taxon>
        <taxon>Pseudomonadati</taxon>
        <taxon>Thermodesulfobacteriota</taxon>
        <taxon>Desulfuromonadia</taxon>
        <taxon>Geobacterales</taxon>
        <taxon>Geobacteraceae</taxon>
        <taxon>Trichlorobacter</taxon>
    </lineage>
</organism>
<dbReference type="GO" id="GO:0000155">
    <property type="term" value="F:phosphorelay sensor kinase activity"/>
    <property type="evidence" value="ECO:0007669"/>
    <property type="project" value="InterPro"/>
</dbReference>
<dbReference type="InterPro" id="IPR001638">
    <property type="entry name" value="Solute-binding_3/MltF_N"/>
</dbReference>
<feature type="coiled-coil region" evidence="4">
    <location>
        <begin position="291"/>
        <end position="318"/>
    </location>
</feature>
<keyword evidence="5" id="KW-0812">Transmembrane</keyword>
<evidence type="ECO:0000256" key="3">
    <source>
        <dbReference type="ARBA" id="ARBA00022553"/>
    </source>
</evidence>
<evidence type="ECO:0000256" key="4">
    <source>
        <dbReference type="SAM" id="Coils"/>
    </source>
</evidence>
<dbReference type="SUPFAM" id="SSF55874">
    <property type="entry name" value="ATPase domain of HSP90 chaperone/DNA topoisomerase II/histidine kinase"/>
    <property type="match status" value="1"/>
</dbReference>
<dbReference type="SMART" id="SM00062">
    <property type="entry name" value="PBPb"/>
    <property type="match status" value="1"/>
</dbReference>
<feature type="signal peptide" evidence="6">
    <location>
        <begin position="1"/>
        <end position="23"/>
    </location>
</feature>
<dbReference type="PRINTS" id="PR00344">
    <property type="entry name" value="BCTRLSENSOR"/>
</dbReference>